<dbReference type="GO" id="GO:0061630">
    <property type="term" value="F:ubiquitin protein ligase activity"/>
    <property type="evidence" value="ECO:0007669"/>
    <property type="project" value="UniProtKB-EC"/>
</dbReference>
<dbReference type="Gene3D" id="3.80.10.10">
    <property type="entry name" value="Ribonuclease Inhibitor"/>
    <property type="match status" value="1"/>
</dbReference>
<keyword evidence="6" id="KW-1035">Host cytoplasm</keyword>
<evidence type="ECO:0000256" key="7">
    <source>
        <dbReference type="SAM" id="MobiDB-lite"/>
    </source>
</evidence>
<dbReference type="PANTHER" id="PTHR48051">
    <property type="match status" value="1"/>
</dbReference>
<dbReference type="Pfam" id="PF14496">
    <property type="entry name" value="NEL"/>
    <property type="match status" value="1"/>
</dbReference>
<feature type="compositionally biased region" description="Polar residues" evidence="7">
    <location>
        <begin position="1690"/>
        <end position="1704"/>
    </location>
</feature>
<sequence>MIPLHFKDHPIMASPVPPVAENLGTHHAFIRQKIPAWLAETALPRLTALTATSPADAAPPPELRNAFKTALGEHWSTQNTLDQKLAALNDLRAFAEPRLKTALLPYGDIDVTQTLIRLYAPADLPWWTLDVKHGVKSRTVSLLDAALHNFSASETFEDFAFLSKADARGQHRLLTFTHSATGEALSAETFKALCRSLDIGARYQKHLNTALGFDNVTVAESLRHKVVAQQKAALNAAAHMALAQQHIARDAYDLIQAMLSDAPLLQLDGRSVELHTLDLLGCRLTGVLVIAAPNPKGLTRLLVYMPNDPGQPLKEYASPTAFHQDCVQRLLGTPANADTFPGAYARFISQFIAHDQRGRFFYTLKQRLFEWRRTPRPPVEGPTWQAQPVARPNLQWRLQAVREDVQNRSSSPARDDLWQYLYRVKLDKVVNDARELAISTAYADRMARWAWWDNLEKIVTDLTNAALLVLTPFVPLLGELMLAYTAYQLADDVFEGIVDWAQGQRIEAQEHLLAATQNIVQGLIFHRGGKIAEIAKLKLSPFVEGLKPVQLHTGESRLWNPDLSPYRLKAPPDTTGPQVVKVDEHHYHVGQDPITETHHLLHPQRPEAYRPAIRLNGDGACVLEGEQPRHWSDAQLMRRLGPQTQGLSDAQLEQVRLISGVDHDALRHLYANNQPTPPLLADTLKRFNSARQVDGDIQKVRGGQALDPSAYWFEQMVTELKGWPKSKALHVYPRADLSGMAHEFGNPHASGSNVLKLSTGEVLSGRLPEKVLAFLDPLQANKLLGETLPADQQVQALRERLADYLKQQSESLIRHHYHPQEASADPQIQLLRSQYPDLPLSIARQLVRHTRGSDLTVMSEDKCLPLAVKNQVQEANFEVTSTRLFEQLHQDRSLSPEAERLILNTLRIHSDALGRLQIEVRDGDFFGDLRAQVGAHDAPDVRVLVRDDQGRYTTFDADGKRLHRATDFYSAMDHTLTRAKPATGSDNLRDWVLEHIAPPAERRHVLAEPPIRMRAARETLVLLRGGGSSSLRGTSPGSVEQRIRTLLPGMSEQGVKPFALASQSPEGLKVLEGLEAENKALTHALDDYVRAATQFRPGSRREAIARRTRALFADRLMEAWHEGYIRKHDEFSPVRGGASLDLSTAQRPDSLPTLPNPLRRVTHLNLQDCDFTSDRADFLLHFPNLRVLDLSDNLLHSLPAAIGNMRSLRELDLSGNQIALDVDAVGRLRALSRLRRLNLASNPLGATPDISLMPDLNLLELGFTGISEWPVGLFAQSRNGGFTLHLQGNPITSVPEVTPGSAEAAVVALTRLDRPRLRPDFQDLFDSYRESFGLDPQRTYEPQGDHQFWLESLGENARKLYRTVWDDLEHEKGSQGFFEVIKALEPPDFFEDPTDEARYQRNLGLLRSRVRTMLLAMASDTELREKLFMMSSFPGLCPDAGQQIFSNMGVEVLVSNANGFSRTSAEREERLVHLARGAARLKFVNHVARADIAHRLKPVEQGGLGLLLTSQRVDSEPGTVDEVEVHLAYQTRLARRLDLPWINEYMLYRRTSDVSDADIERAYNAVQALSEGDGLVDQMLLEPYWEQFLREQYPTEYAQHEQHIDEQFERLDHLHSEQQAYALAPDDTRRDTLKSLAEQLNLSQAQVLTGEPMPDALYSQVLNSLGDLRKQWLREQTHLLLNRAEVTPGLPQTSESQTTVTTPE</sequence>
<proteinExistence type="inferred from homology"/>
<dbReference type="GO" id="GO:0005737">
    <property type="term" value="C:cytoplasm"/>
    <property type="evidence" value="ECO:0007669"/>
    <property type="project" value="TreeGrafter"/>
</dbReference>
<dbReference type="InterPro" id="IPR046673">
    <property type="entry name" value="ToxA_N"/>
</dbReference>
<keyword evidence="6" id="KW-0808">Transferase</keyword>
<dbReference type="InterPro" id="IPR001611">
    <property type="entry name" value="Leu-rich_rpt"/>
</dbReference>
<keyword evidence="6" id="KW-0832">Ubl conjugation</keyword>
<gene>
    <name evidence="9" type="ORF">E4T65_14380</name>
</gene>
<keyword evidence="4" id="KW-0677">Repeat</keyword>
<feature type="domain" description="NEL" evidence="8">
    <location>
        <begin position="1341"/>
        <end position="1664"/>
    </location>
</feature>
<keyword evidence="5" id="KW-0843">Virulence</keyword>
<comment type="PTM">
    <text evidence="6">Ubiquitinated in the presence of host E1 ubiquitin-activating enzyme, E2 ubiquitin-conjugating enzyme and ubiquitin.</text>
</comment>
<evidence type="ECO:0000313" key="9">
    <source>
        <dbReference type="EMBL" id="TFW42955.1"/>
    </source>
</evidence>
<dbReference type="InterPro" id="IPR029487">
    <property type="entry name" value="NEL_dom"/>
</dbReference>
<comment type="caution">
    <text evidence="9">The sequence shown here is derived from an EMBL/GenBank/DDBJ whole genome shotgun (WGS) entry which is preliminary data.</text>
</comment>
<organism evidence="9 10">
    <name type="scientific">Pseudomonas fluorescens</name>
    <dbReference type="NCBI Taxonomy" id="294"/>
    <lineage>
        <taxon>Bacteria</taxon>
        <taxon>Pseudomonadati</taxon>
        <taxon>Pseudomonadota</taxon>
        <taxon>Gammaproteobacteria</taxon>
        <taxon>Pseudomonadales</taxon>
        <taxon>Pseudomonadaceae</taxon>
        <taxon>Pseudomonas</taxon>
    </lineage>
</organism>
<evidence type="ECO:0000259" key="8">
    <source>
        <dbReference type="PROSITE" id="PS52053"/>
    </source>
</evidence>
<name>A0A4Y9TEW2_PSEFL</name>
<evidence type="ECO:0000256" key="2">
    <source>
        <dbReference type="ARBA" id="ARBA00012483"/>
    </source>
</evidence>
<evidence type="ECO:0000256" key="5">
    <source>
        <dbReference type="ARBA" id="ARBA00023026"/>
    </source>
</evidence>
<dbReference type="GO" id="GO:0016567">
    <property type="term" value="P:protein ubiquitination"/>
    <property type="evidence" value="ECO:0007669"/>
    <property type="project" value="InterPro"/>
</dbReference>
<evidence type="ECO:0000256" key="1">
    <source>
        <dbReference type="ARBA" id="ARBA00000900"/>
    </source>
</evidence>
<evidence type="ECO:0000313" key="10">
    <source>
        <dbReference type="Proteomes" id="UP000297322"/>
    </source>
</evidence>
<protein>
    <recommendedName>
        <fullName evidence="2">RING-type E3 ubiquitin transferase</fullName>
        <ecNumber evidence="2">2.3.2.27</ecNumber>
    </recommendedName>
</protein>
<evidence type="ECO:0000256" key="6">
    <source>
        <dbReference type="PROSITE-ProRule" id="PRU01398"/>
    </source>
</evidence>
<dbReference type="GO" id="GO:0005576">
    <property type="term" value="C:extracellular region"/>
    <property type="evidence" value="ECO:0007669"/>
    <property type="project" value="UniProtKB-UniRule"/>
</dbReference>
<dbReference type="SMART" id="SM00369">
    <property type="entry name" value="LRR_TYP"/>
    <property type="match status" value="3"/>
</dbReference>
<feature type="active site" description="Glycyl thioester intermediate" evidence="6">
    <location>
        <position position="1437"/>
    </location>
</feature>
<evidence type="ECO:0000256" key="4">
    <source>
        <dbReference type="ARBA" id="ARBA00022737"/>
    </source>
</evidence>
<dbReference type="InterPro" id="IPR050216">
    <property type="entry name" value="LRR_domain-containing"/>
</dbReference>
<dbReference type="InterPro" id="IPR032675">
    <property type="entry name" value="LRR_dom_sf"/>
</dbReference>
<reference evidence="9 10" key="1">
    <citation type="submission" date="2019-03" db="EMBL/GenBank/DDBJ databases">
        <title>Biocontrol and xenobiotic degradation properties of endophytic Pseudomonas fluorescens strain BRZ63.</title>
        <authorList>
            <person name="Chlebek D.A."/>
            <person name="Pinski A."/>
            <person name="Zur J.P."/>
            <person name="Michalska J."/>
            <person name="Hupert-Kocurek K.T."/>
        </authorList>
    </citation>
    <scope>NUCLEOTIDE SEQUENCE [LARGE SCALE GENOMIC DNA]</scope>
    <source>
        <strain evidence="9 10">BRZ63</strain>
    </source>
</reference>
<dbReference type="EC" id="2.3.2.27" evidence="2"/>
<dbReference type="EMBL" id="SPVI01000007">
    <property type="protein sequence ID" value="TFW42955.1"/>
    <property type="molecule type" value="Genomic_DNA"/>
</dbReference>
<dbReference type="Pfam" id="PF20178">
    <property type="entry name" value="ToxA_N"/>
    <property type="match status" value="1"/>
</dbReference>
<dbReference type="PROSITE" id="PS52053">
    <property type="entry name" value="NEL"/>
    <property type="match status" value="1"/>
</dbReference>
<dbReference type="Gene3D" id="1.20.58.360">
    <property type="entry name" value="Shigella T3SS effector IpaH defines"/>
    <property type="match status" value="1"/>
</dbReference>
<keyword evidence="6" id="KW-0964">Secreted</keyword>
<dbReference type="InterPro" id="IPR003591">
    <property type="entry name" value="Leu-rich_rpt_typical-subtyp"/>
</dbReference>
<dbReference type="Proteomes" id="UP000297322">
    <property type="component" value="Unassembled WGS sequence"/>
</dbReference>
<dbReference type="PANTHER" id="PTHR48051:SF1">
    <property type="entry name" value="RAS SUPPRESSOR PROTEIN 1"/>
    <property type="match status" value="1"/>
</dbReference>
<dbReference type="PROSITE" id="PS51450">
    <property type="entry name" value="LRR"/>
    <property type="match status" value="2"/>
</dbReference>
<dbReference type="Pfam" id="PF13855">
    <property type="entry name" value="LRR_8"/>
    <property type="match status" value="1"/>
</dbReference>
<evidence type="ECO:0000256" key="3">
    <source>
        <dbReference type="ARBA" id="ARBA00022614"/>
    </source>
</evidence>
<keyword evidence="6" id="KW-0833">Ubl conjugation pathway</keyword>
<feature type="region of interest" description="Disordered" evidence="7">
    <location>
        <begin position="1684"/>
        <end position="1704"/>
    </location>
</feature>
<comment type="catalytic activity">
    <reaction evidence="1">
        <text>S-ubiquitinyl-[E2 ubiquitin-conjugating enzyme]-L-cysteine + [acceptor protein]-L-lysine = [E2 ubiquitin-conjugating enzyme]-L-cysteine + N(6)-ubiquitinyl-[acceptor protein]-L-lysine.</text>
        <dbReference type="EC" id="2.3.2.27"/>
    </reaction>
</comment>
<dbReference type="SUPFAM" id="SSF52058">
    <property type="entry name" value="L domain-like"/>
    <property type="match status" value="1"/>
</dbReference>
<keyword evidence="3" id="KW-0433">Leucine-rich repeat</keyword>
<accession>A0A4Y9TEW2</accession>
<comment type="similarity">
    <text evidence="6">Belongs to the LRR-containing bacterial E3 ligase family.</text>
</comment>